<comment type="caution">
    <text evidence="1">The sequence shown here is derived from an EMBL/GenBank/DDBJ whole genome shotgun (WGS) entry which is preliminary data.</text>
</comment>
<dbReference type="Proteomes" id="UP001239111">
    <property type="component" value="Chromosome 1"/>
</dbReference>
<organism evidence="1 2">
    <name type="scientific">Eretmocerus hayati</name>
    <dbReference type="NCBI Taxonomy" id="131215"/>
    <lineage>
        <taxon>Eukaryota</taxon>
        <taxon>Metazoa</taxon>
        <taxon>Ecdysozoa</taxon>
        <taxon>Arthropoda</taxon>
        <taxon>Hexapoda</taxon>
        <taxon>Insecta</taxon>
        <taxon>Pterygota</taxon>
        <taxon>Neoptera</taxon>
        <taxon>Endopterygota</taxon>
        <taxon>Hymenoptera</taxon>
        <taxon>Apocrita</taxon>
        <taxon>Proctotrupomorpha</taxon>
        <taxon>Chalcidoidea</taxon>
        <taxon>Aphelinidae</taxon>
        <taxon>Aphelininae</taxon>
        <taxon>Eretmocerus</taxon>
    </lineage>
</organism>
<dbReference type="EMBL" id="CM056741">
    <property type="protein sequence ID" value="KAJ8688586.1"/>
    <property type="molecule type" value="Genomic_DNA"/>
</dbReference>
<evidence type="ECO:0000313" key="1">
    <source>
        <dbReference type="EMBL" id="KAJ8688586.1"/>
    </source>
</evidence>
<name>A0ACC2Q0Q7_9HYME</name>
<sequence length="464" mass="53254">MDLLVHSFGVWFIFGLFLALWFKKRKRTKSVCIVVLGDIGRSPRMQYHGVSLAKEGFSVEFVGYPGSTPLQFLLDHPKVKFRHLIKPPDLSNRVTRIISYAIKVIWQTLNLLYVLFFKCDSCFLLLQNPPAIPAIPICWLYCLATKAVFAIDWHNYAHTIMALSLGPHHMLVHLATFLESYFGAKASFNFCVTKAMQGDLSYKWDIKAHLLYDCPNESFQPNSVEEKHKLFLKLSRTYKVFEGIEENSTALTKVSNGEVMFRNDRPVVLVSSTSWTEDEDFSILLDALSEYESVCDREESGMHPSIICVITGKGPLREFYKSLIQRRNWKYITVITPWLENEDYPKLLASADLGVCLHTSSSGLDLPMKVVDMFGCGLPVLAYSFKCLPELVKHDENSLVFSNAKELSEQLQSWFADFPHNVKQQQKNNQFKNALEEFQKVDWHANWTNNVLPCFSNWLSDSNE</sequence>
<keyword evidence="2" id="KW-1185">Reference proteome</keyword>
<protein>
    <submittedName>
        <fullName evidence="1">Uncharacterized protein</fullName>
    </submittedName>
</protein>
<proteinExistence type="predicted"/>
<evidence type="ECO:0000313" key="2">
    <source>
        <dbReference type="Proteomes" id="UP001239111"/>
    </source>
</evidence>
<reference evidence="1" key="1">
    <citation type="submission" date="2023-04" db="EMBL/GenBank/DDBJ databases">
        <title>A chromosome-level genome assembly of the parasitoid wasp Eretmocerus hayati.</title>
        <authorList>
            <person name="Zhong Y."/>
            <person name="Liu S."/>
            <person name="Liu Y."/>
        </authorList>
    </citation>
    <scope>NUCLEOTIDE SEQUENCE</scope>
    <source>
        <strain evidence="1">ZJU_SS_LIU_2023</strain>
    </source>
</reference>
<accession>A0ACC2Q0Q7</accession>
<gene>
    <name evidence="1" type="ORF">QAD02_024381</name>
</gene>